<evidence type="ECO:0000313" key="2">
    <source>
        <dbReference type="Proteomes" id="UP000055048"/>
    </source>
</evidence>
<gene>
    <name evidence="1" type="ORF">T05_14371</name>
</gene>
<sequence>MLYEKCTAMALRSAQKGCNTPRFWSVHSPGDFMMKTTDFKVKKFVFYDASALKNQRLVAVSLLQLNRQTELTRYRSASSFVFPASGYTQTLKQRCYMRNNGTDQLPIRLVFRISRLWIQAVIETAMLYEKCTAAALRLAQTGCNTPRFWSVHSPGDFMMKTTDFTMKKCVFYDAWALKNHRLVAVSSLQLNRQLKIPSLHWSRLSDTVNTKSYIYTMPPPGAQRIMN</sequence>
<comment type="caution">
    <text evidence="1">The sequence shown here is derived from an EMBL/GenBank/DDBJ whole genome shotgun (WGS) entry which is preliminary data.</text>
</comment>
<dbReference type="AlphaFoldDB" id="A0A0V0TQK0"/>
<name>A0A0V0TQK0_9BILA</name>
<dbReference type="Proteomes" id="UP000055048">
    <property type="component" value="Unassembled WGS sequence"/>
</dbReference>
<proteinExistence type="predicted"/>
<evidence type="ECO:0000313" key="1">
    <source>
        <dbReference type="EMBL" id="KRX41216.1"/>
    </source>
</evidence>
<dbReference type="EMBL" id="JYDJ01000178">
    <property type="protein sequence ID" value="KRX41216.1"/>
    <property type="molecule type" value="Genomic_DNA"/>
</dbReference>
<protein>
    <submittedName>
        <fullName evidence="1">Uncharacterized protein</fullName>
    </submittedName>
</protein>
<organism evidence="1 2">
    <name type="scientific">Trichinella murrelli</name>
    <dbReference type="NCBI Taxonomy" id="144512"/>
    <lineage>
        <taxon>Eukaryota</taxon>
        <taxon>Metazoa</taxon>
        <taxon>Ecdysozoa</taxon>
        <taxon>Nematoda</taxon>
        <taxon>Enoplea</taxon>
        <taxon>Dorylaimia</taxon>
        <taxon>Trichinellida</taxon>
        <taxon>Trichinellidae</taxon>
        <taxon>Trichinella</taxon>
    </lineage>
</organism>
<accession>A0A0V0TQK0</accession>
<keyword evidence="2" id="KW-1185">Reference proteome</keyword>
<reference evidence="1 2" key="1">
    <citation type="submission" date="2015-01" db="EMBL/GenBank/DDBJ databases">
        <title>Evolution of Trichinella species and genotypes.</title>
        <authorList>
            <person name="Korhonen P.K."/>
            <person name="Edoardo P."/>
            <person name="Giuseppe L.R."/>
            <person name="Gasser R.B."/>
        </authorList>
    </citation>
    <scope>NUCLEOTIDE SEQUENCE [LARGE SCALE GENOMIC DNA]</scope>
    <source>
        <strain evidence="1">ISS417</strain>
    </source>
</reference>